<protein>
    <recommendedName>
        <fullName evidence="1">Glyoxalase/fosfomycin resistance/dioxygenase domain-containing protein</fullName>
    </recommendedName>
</protein>
<dbReference type="Gene3D" id="3.10.180.10">
    <property type="entry name" value="2,3-Dihydroxybiphenyl 1,2-Dioxygenase, domain 1"/>
    <property type="match status" value="1"/>
</dbReference>
<evidence type="ECO:0000313" key="3">
    <source>
        <dbReference type="Proteomes" id="UP000034894"/>
    </source>
</evidence>
<reference evidence="2 3" key="1">
    <citation type="journal article" date="2015" name="Nature">
        <title>rRNA introns, odd ribosomes, and small enigmatic genomes across a large radiation of phyla.</title>
        <authorList>
            <person name="Brown C.T."/>
            <person name="Hug L.A."/>
            <person name="Thomas B.C."/>
            <person name="Sharon I."/>
            <person name="Castelle C.J."/>
            <person name="Singh A."/>
            <person name="Wilkins M.J."/>
            <person name="Williams K.H."/>
            <person name="Banfield J.F."/>
        </authorList>
    </citation>
    <scope>NUCLEOTIDE SEQUENCE [LARGE SCALE GENOMIC DNA]</scope>
</reference>
<gene>
    <name evidence="2" type="ORF">UV73_C0008G0007</name>
</gene>
<dbReference type="InterPro" id="IPR004360">
    <property type="entry name" value="Glyas_Fos-R_dOase_dom"/>
</dbReference>
<evidence type="ECO:0000313" key="2">
    <source>
        <dbReference type="EMBL" id="KKS97487.1"/>
    </source>
</evidence>
<dbReference type="EMBL" id="LCFP01000008">
    <property type="protein sequence ID" value="KKS97487.1"/>
    <property type="molecule type" value="Genomic_DNA"/>
</dbReference>
<dbReference type="InterPro" id="IPR029068">
    <property type="entry name" value="Glyas_Bleomycin-R_OHBP_Dase"/>
</dbReference>
<name>A0A0G1DIR6_9BACT</name>
<dbReference type="STRING" id="1618443.UV73_C0008G0007"/>
<evidence type="ECO:0000259" key="1">
    <source>
        <dbReference type="Pfam" id="PF00903"/>
    </source>
</evidence>
<dbReference type="Pfam" id="PF00903">
    <property type="entry name" value="Glyoxalase"/>
    <property type="match status" value="1"/>
</dbReference>
<dbReference type="CDD" id="cd06587">
    <property type="entry name" value="VOC"/>
    <property type="match status" value="1"/>
</dbReference>
<organism evidence="2 3">
    <name type="scientific">Candidatus Gottesmanbacteria bacterium GW2011_GWA2_43_14</name>
    <dbReference type="NCBI Taxonomy" id="1618443"/>
    <lineage>
        <taxon>Bacteria</taxon>
        <taxon>Candidatus Gottesmaniibacteriota</taxon>
    </lineage>
</organism>
<dbReference type="SUPFAM" id="SSF54593">
    <property type="entry name" value="Glyoxalase/Bleomycin resistance protein/Dihydroxybiphenyl dioxygenase"/>
    <property type="match status" value="1"/>
</dbReference>
<dbReference type="Proteomes" id="UP000034894">
    <property type="component" value="Unassembled WGS sequence"/>
</dbReference>
<comment type="caution">
    <text evidence="2">The sequence shown here is derived from an EMBL/GenBank/DDBJ whole genome shotgun (WGS) entry which is preliminary data.</text>
</comment>
<sequence length="107" mass="12080">MKSTLLTSRNPDKLLDFYRHVVGADIDENVVFGSDQKAYIAPQQSLEEDFLNEPVAFEVGNLEEKIRELEGSDARKTLGIIRVGNYSFASFVDPDGNPFELVQKKKE</sequence>
<accession>A0A0G1DIR6</accession>
<dbReference type="AlphaFoldDB" id="A0A0G1DIR6"/>
<feature type="domain" description="Glyoxalase/fosfomycin resistance/dioxygenase" evidence="1">
    <location>
        <begin position="4"/>
        <end position="101"/>
    </location>
</feature>
<dbReference type="PATRIC" id="fig|1618443.3.peg.1101"/>
<proteinExistence type="predicted"/>